<feature type="compositionally biased region" description="Basic residues" evidence="1">
    <location>
        <begin position="748"/>
        <end position="762"/>
    </location>
</feature>
<name>A0A914V0N7_9BILA</name>
<keyword evidence="3" id="KW-1185">Reference proteome</keyword>
<dbReference type="Gene3D" id="1.20.58.2220">
    <property type="entry name" value="Formin, FH2 domain"/>
    <property type="match status" value="1"/>
</dbReference>
<dbReference type="SUPFAM" id="SSF48371">
    <property type="entry name" value="ARM repeat"/>
    <property type="match status" value="1"/>
</dbReference>
<proteinExistence type="predicted"/>
<dbReference type="PANTHER" id="PTHR45725">
    <property type="entry name" value="FORMIN HOMOLOGY 2 FAMILY MEMBER"/>
    <property type="match status" value="1"/>
</dbReference>
<evidence type="ECO:0000313" key="4">
    <source>
        <dbReference type="WBParaSite" id="PSAMB.scaffold1421size31716.g12990.t1"/>
    </source>
</evidence>
<dbReference type="Pfam" id="PF06371">
    <property type="entry name" value="Drf_GBD"/>
    <property type="match status" value="1"/>
</dbReference>
<dbReference type="GO" id="GO:0031267">
    <property type="term" value="F:small GTPase binding"/>
    <property type="evidence" value="ECO:0007669"/>
    <property type="project" value="InterPro"/>
</dbReference>
<dbReference type="Gene3D" id="1.25.10.10">
    <property type="entry name" value="Leucine-rich Repeat Variant"/>
    <property type="match status" value="1"/>
</dbReference>
<dbReference type="GO" id="GO:0003779">
    <property type="term" value="F:actin binding"/>
    <property type="evidence" value="ECO:0007669"/>
    <property type="project" value="InterPro"/>
</dbReference>
<evidence type="ECO:0000313" key="3">
    <source>
        <dbReference type="Proteomes" id="UP000887566"/>
    </source>
</evidence>
<dbReference type="PROSITE" id="PS51444">
    <property type="entry name" value="FH2"/>
    <property type="match status" value="1"/>
</dbReference>
<dbReference type="GO" id="GO:0030036">
    <property type="term" value="P:actin cytoskeleton organization"/>
    <property type="evidence" value="ECO:0007669"/>
    <property type="project" value="InterPro"/>
</dbReference>
<accession>A0A914V0N7</accession>
<feature type="compositionally biased region" description="Pro residues" evidence="1">
    <location>
        <begin position="254"/>
        <end position="274"/>
    </location>
</feature>
<dbReference type="InterPro" id="IPR016024">
    <property type="entry name" value="ARM-type_fold"/>
</dbReference>
<feature type="region of interest" description="Disordered" evidence="1">
    <location>
        <begin position="30"/>
        <end position="53"/>
    </location>
</feature>
<dbReference type="PANTHER" id="PTHR45725:SF1">
    <property type="entry name" value="DISHEVELLED ASSOCIATED ACTIVATOR OF MORPHOGENESIS, ISOFORM D"/>
    <property type="match status" value="1"/>
</dbReference>
<evidence type="ECO:0000256" key="1">
    <source>
        <dbReference type="SAM" id="MobiDB-lite"/>
    </source>
</evidence>
<evidence type="ECO:0000259" key="2">
    <source>
        <dbReference type="PROSITE" id="PS51444"/>
    </source>
</evidence>
<dbReference type="WBParaSite" id="PSAMB.scaffold1421size31716.g12990.t1">
    <property type="protein sequence ID" value="PSAMB.scaffold1421size31716.g12990.t1"/>
    <property type="gene ID" value="PSAMB.scaffold1421size31716.g12990"/>
</dbReference>
<dbReference type="InterPro" id="IPR015425">
    <property type="entry name" value="FH2_Formin"/>
</dbReference>
<organism evidence="3 4">
    <name type="scientific">Plectus sambesii</name>
    <dbReference type="NCBI Taxonomy" id="2011161"/>
    <lineage>
        <taxon>Eukaryota</taxon>
        <taxon>Metazoa</taxon>
        <taxon>Ecdysozoa</taxon>
        <taxon>Nematoda</taxon>
        <taxon>Chromadorea</taxon>
        <taxon>Plectida</taxon>
        <taxon>Plectina</taxon>
        <taxon>Plectoidea</taxon>
        <taxon>Plectidae</taxon>
        <taxon>Plectus</taxon>
    </lineage>
</organism>
<sequence>MLDGLVHRALTCFHKVAPDKVDPFVVKQQERERGDGASDQSRQSSVLDPDRMPDEEELDSAFEMFVAELDLSAEKEAALYDQPTEKKWMMLVEQSMREDKVAIYQSCEFFMSVLTDLGQSSTNYEPSLRHLEALSVTLRTQSHSYVQRFVKLGGFDAIISVLNMCQQVAGTGELAAATLGCLKALLHSTHGRMAVLQSAEGLATAAACTGLPDPKCKVSKHLGIHLLPLAYLVNSGADSAVPIRTHTNSAPPTSRLPPVCPPQLVPPPPPPPPSNALRSASWNSTDGTGLSLFVNESPKKCVPKPSGVLKTLNWTRLSREKIVGTVWESVEDEKIYKQLDLTDLAANFAAPAKGENADVGDMGATLQRRLNRETAISVIDPRRAQNCTILLSKLKLTNKEMRHAALSMDERGLVPRDLLDQLLKFIPTKEEVSLLNEAVETSKSVRVLAAADRFLLEMSKIPRYEERIKCLHIIRTFRERVDDVKLPILAVTKSAHAVSTNKRLKQLLALVLAVGNFLNYGKRNGDAQGFTLSSLGVLIDVKNSLRVDRNLLHYLLEIIEQKFPDILRLKRELSAVFEASRCSRQEIHHELKALEVALSTVRKELEAHKRRTNSSSQRDSAIVLSDENDNQLEAAEAADAFPDVPGDRFVPVVSAFLDHATKDFAELDAVFNEMKKMVAEAHHHIWNEREQIERVKRQTLARSILVKKSKRKELGSRGRDFEQLISALQSGELFSDELLRLRSSFRSPSKKTKSSSSPKKRVGATIRDR</sequence>
<dbReference type="SMART" id="SM01140">
    <property type="entry name" value="Drf_GBD"/>
    <property type="match status" value="1"/>
</dbReference>
<dbReference type="Pfam" id="PF02181">
    <property type="entry name" value="FH2"/>
    <property type="match status" value="1"/>
</dbReference>
<dbReference type="InterPro" id="IPR010473">
    <property type="entry name" value="GTPase-bd"/>
</dbReference>
<dbReference type="GO" id="GO:0030838">
    <property type="term" value="P:positive regulation of actin filament polymerization"/>
    <property type="evidence" value="ECO:0007669"/>
    <property type="project" value="TreeGrafter"/>
</dbReference>
<reference evidence="4" key="1">
    <citation type="submission" date="2022-11" db="UniProtKB">
        <authorList>
            <consortium name="WormBaseParasite"/>
        </authorList>
    </citation>
    <scope>IDENTIFICATION</scope>
</reference>
<dbReference type="Proteomes" id="UP000887566">
    <property type="component" value="Unplaced"/>
</dbReference>
<dbReference type="InterPro" id="IPR042201">
    <property type="entry name" value="FH2_Formin_sf"/>
</dbReference>
<dbReference type="SUPFAM" id="SSF101447">
    <property type="entry name" value="Formin homology 2 domain (FH2 domain)"/>
    <property type="match status" value="1"/>
</dbReference>
<dbReference type="SMART" id="SM00498">
    <property type="entry name" value="FH2"/>
    <property type="match status" value="1"/>
</dbReference>
<feature type="region of interest" description="Disordered" evidence="1">
    <location>
        <begin position="244"/>
        <end position="281"/>
    </location>
</feature>
<feature type="domain" description="FH2" evidence="2">
    <location>
        <begin position="298"/>
        <end position="732"/>
    </location>
</feature>
<protein>
    <submittedName>
        <fullName evidence="4">FH2 domain-containing protein</fullName>
    </submittedName>
</protein>
<feature type="region of interest" description="Disordered" evidence="1">
    <location>
        <begin position="745"/>
        <end position="769"/>
    </location>
</feature>
<dbReference type="InterPro" id="IPR011989">
    <property type="entry name" value="ARM-like"/>
</dbReference>
<dbReference type="InterPro" id="IPR051425">
    <property type="entry name" value="Formin_Homology"/>
</dbReference>
<dbReference type="AlphaFoldDB" id="A0A914V0N7"/>